<accession>A0A318TIM7</accession>
<evidence type="ECO:0008006" key="3">
    <source>
        <dbReference type="Google" id="ProtNLM"/>
    </source>
</evidence>
<gene>
    <name evidence="1" type="ORF">BJ122_11982</name>
</gene>
<protein>
    <recommendedName>
        <fullName evidence="3">DNA-directed DNA polymerase family A palm domain-containing protein</fullName>
    </recommendedName>
</protein>
<name>A0A318TIM7_9BRAD</name>
<organism evidence="1 2">
    <name type="scientific">Rhodopseudomonas faecalis</name>
    <dbReference type="NCBI Taxonomy" id="99655"/>
    <lineage>
        <taxon>Bacteria</taxon>
        <taxon>Pseudomonadati</taxon>
        <taxon>Pseudomonadota</taxon>
        <taxon>Alphaproteobacteria</taxon>
        <taxon>Hyphomicrobiales</taxon>
        <taxon>Nitrobacteraceae</taxon>
        <taxon>Rhodopseudomonas</taxon>
    </lineage>
</organism>
<dbReference type="EMBL" id="QJTI01000019">
    <property type="protein sequence ID" value="PYF01675.1"/>
    <property type="molecule type" value="Genomic_DNA"/>
</dbReference>
<proteinExistence type="predicted"/>
<dbReference type="Proteomes" id="UP000248148">
    <property type="component" value="Unassembled WGS sequence"/>
</dbReference>
<keyword evidence="2" id="KW-1185">Reference proteome</keyword>
<dbReference type="RefSeq" id="WP_110781831.1">
    <property type="nucleotide sequence ID" value="NZ_QJTI01000019.1"/>
</dbReference>
<dbReference type="OrthoDB" id="7059994at2"/>
<sequence>MLASENRKRARGAEKASEFKSAVERLLGEVLMAKAEIRSTGRVAIPSKKENFTGRYVSWRDFKSARDAMVSLGLIHHQSGKHRWRDFDWGDDDRQTVNLGGKAATYEATALLLSWAEAEAITPGTMHQHFRRPLLRARNSAGMDVRFRPSRLTERLTAELEEINAFLSGFKISAPHIRFYRQFNVCDDASTYGWDKGGRLYSEAEPGSVSYQNLSGQDRAGITIDGSKVIELDIAASQLTIFHALVGQPLTLARGEDLYARVTGDIAPSALRPIVKGWIVASLGNNKPCKRWSDDITSAYAKKNAGAKISSIITAPKVGQLVLKTFPALHKLGSSGSPTWADLQFAEATVLIRTLQMLMRRGIPALPVHDSLIVKASDAGEAARALYGQFAYTIGVLPIIKTKSEVLGANAVEEAWEDYGGHWTVREPRVREMAGLAVTEC</sequence>
<evidence type="ECO:0000313" key="1">
    <source>
        <dbReference type="EMBL" id="PYF01675.1"/>
    </source>
</evidence>
<evidence type="ECO:0000313" key="2">
    <source>
        <dbReference type="Proteomes" id="UP000248148"/>
    </source>
</evidence>
<comment type="caution">
    <text evidence="1">The sequence shown here is derived from an EMBL/GenBank/DDBJ whole genome shotgun (WGS) entry which is preliminary data.</text>
</comment>
<reference evidence="1 2" key="1">
    <citation type="submission" date="2018-06" db="EMBL/GenBank/DDBJ databases">
        <title>Genomic Encyclopedia of Archaeal and Bacterial Type Strains, Phase II (KMG-II): from individual species to whole genera.</title>
        <authorList>
            <person name="Goeker M."/>
        </authorList>
    </citation>
    <scope>NUCLEOTIDE SEQUENCE [LARGE SCALE GENOMIC DNA]</scope>
    <source>
        <strain evidence="1 2">JCM 11668</strain>
    </source>
</reference>
<dbReference type="AlphaFoldDB" id="A0A318TIM7"/>